<accession>A0A6A4ZBF0</accession>
<dbReference type="AlphaFoldDB" id="A0A6A4ZBF0"/>
<gene>
    <name evidence="2" type="ORF">As57867_006355</name>
</gene>
<feature type="chain" id="PRO_5025541510" evidence="1">
    <location>
        <begin position="22"/>
        <end position="576"/>
    </location>
</feature>
<dbReference type="EMBL" id="VJMH01002552">
    <property type="protein sequence ID" value="KAF0708372.1"/>
    <property type="molecule type" value="Genomic_DNA"/>
</dbReference>
<name>A0A6A4ZBF0_9STRA</name>
<evidence type="ECO:0000256" key="1">
    <source>
        <dbReference type="SAM" id="SignalP"/>
    </source>
</evidence>
<evidence type="ECO:0000313" key="2">
    <source>
        <dbReference type="EMBL" id="KAF0708372.1"/>
    </source>
</evidence>
<comment type="caution">
    <text evidence="2">The sequence shown here is derived from an EMBL/GenBank/DDBJ whole genome shotgun (WGS) entry which is preliminary data.</text>
</comment>
<keyword evidence="1" id="KW-0732">Signal</keyword>
<proteinExistence type="predicted"/>
<reference evidence="2" key="1">
    <citation type="submission" date="2019-06" db="EMBL/GenBank/DDBJ databases">
        <title>Genomics analysis of Aphanomyces spp. identifies a new class of oomycete effector associated with host adaptation.</title>
        <authorList>
            <person name="Gaulin E."/>
        </authorList>
    </citation>
    <scope>NUCLEOTIDE SEQUENCE</scope>
    <source>
        <strain evidence="2">CBS 578.67</strain>
    </source>
</reference>
<organism evidence="2">
    <name type="scientific">Aphanomyces stellatus</name>
    <dbReference type="NCBI Taxonomy" id="120398"/>
    <lineage>
        <taxon>Eukaryota</taxon>
        <taxon>Sar</taxon>
        <taxon>Stramenopiles</taxon>
        <taxon>Oomycota</taxon>
        <taxon>Saprolegniomycetes</taxon>
        <taxon>Saprolegniales</taxon>
        <taxon>Verrucalvaceae</taxon>
        <taxon>Aphanomyces</taxon>
    </lineage>
</organism>
<sequence length="576" mass="63165">MSCLGPRCCILVSLLSWLAHAQIQIFSEPNYQGTCTTLANGTVVNDFHGQIGSLWSKNSLALNVYPKPNLVGNFTVVAHDMANLSCLAVGSISVTQATWSFAAANLFANPDQDWPLRFSGSFVQYTPGDIVNDFQGRVGFVDTCPMVLKCAVLIVFTGVNFTGTRTLVYEPKPIHSIVRSFQVVAYDKSSRAVEMYDHPFSDSPVAQLLAGESIAHWNGSSLERIFVPQHLAVVFYAGQSFSGNKTFAFPSWRLNYATLHIGSIEVVSYHSSMAMVELYPFPNFKGPPLQFKVGDSVSNFQRAIGSIKIPPFHAIVVYNGKQYTCPSAELAQPRIQELTSKVSFQVQSFQIKSTPGPLAGYLFTNASCAGVPSKTLVFKQPTKPTGFFFEQHTIPTKTLYLHDKQPTVDDFIQSLEVHDEFTLVIYSRVNFQGNRSFVWSSRPLSTNLTAAISETIASYVVIKKAEVVSFVRAKASLPDAIVWTSATYAHAELQIRASDAISVGDNRSSIVGPSNNVGDVDIPPGVSVQAFFRPDFKGSFRILTVSGSYPFVLSFRVYRTGDTPPTIDTDDEPVVA</sequence>
<feature type="non-terminal residue" evidence="2">
    <location>
        <position position="576"/>
    </location>
</feature>
<feature type="signal peptide" evidence="1">
    <location>
        <begin position="1"/>
        <end position="21"/>
    </location>
</feature>
<protein>
    <submittedName>
        <fullName evidence="2">Uncharacterized protein</fullName>
    </submittedName>
</protein>